<sequence length="157" mass="17401">MRPFLVSSIAVIAFSLANLGYAASGPAAIPEKVVRNILKRHPAAQELQASQEIHFGQTLLEVSYKDEAGQSIMELFTSRGHLYTNELRIEDFNEIYPQVVAELKKEFPQHELKRAELVGNPNGVGEEYDVYLHAAGADWKVLITGDGKVLDKQPLSP</sequence>
<evidence type="ECO:0000313" key="2">
    <source>
        <dbReference type="EMBL" id="MCQ8130383.1"/>
    </source>
</evidence>
<keyword evidence="1" id="KW-0732">Signal</keyword>
<dbReference type="EMBL" id="JANIBK010000155">
    <property type="protein sequence ID" value="MCQ8130383.1"/>
    <property type="molecule type" value="Genomic_DNA"/>
</dbReference>
<gene>
    <name evidence="2" type="ORF">NP596_18130</name>
</gene>
<feature type="signal peptide" evidence="1">
    <location>
        <begin position="1"/>
        <end position="22"/>
    </location>
</feature>
<dbReference type="RefSeq" id="WP_256616810.1">
    <property type="nucleotide sequence ID" value="NZ_JANIBK010000155.1"/>
</dbReference>
<organism evidence="2 3">
    <name type="scientific">Methylomonas rivi</name>
    <dbReference type="NCBI Taxonomy" id="2952226"/>
    <lineage>
        <taxon>Bacteria</taxon>
        <taxon>Pseudomonadati</taxon>
        <taxon>Pseudomonadota</taxon>
        <taxon>Gammaproteobacteria</taxon>
        <taxon>Methylococcales</taxon>
        <taxon>Methylococcaceae</taxon>
        <taxon>Methylomonas</taxon>
    </lineage>
</organism>
<dbReference type="Proteomes" id="UP001524586">
    <property type="component" value="Unassembled WGS sequence"/>
</dbReference>
<evidence type="ECO:0000256" key="1">
    <source>
        <dbReference type="SAM" id="SignalP"/>
    </source>
</evidence>
<protein>
    <recommendedName>
        <fullName evidence="4">Beta-lactamase-inhibitor-like PepSY-like domain-containing protein</fullName>
    </recommendedName>
</protein>
<proteinExistence type="predicted"/>
<dbReference type="Gene3D" id="3.10.450.360">
    <property type="match status" value="1"/>
</dbReference>
<evidence type="ECO:0008006" key="4">
    <source>
        <dbReference type="Google" id="ProtNLM"/>
    </source>
</evidence>
<comment type="caution">
    <text evidence="2">The sequence shown here is derived from an EMBL/GenBank/DDBJ whole genome shotgun (WGS) entry which is preliminary data.</text>
</comment>
<dbReference type="SUPFAM" id="SSF160574">
    <property type="entry name" value="BT0923-like"/>
    <property type="match status" value="1"/>
</dbReference>
<feature type="chain" id="PRO_5047490140" description="Beta-lactamase-inhibitor-like PepSY-like domain-containing protein" evidence="1">
    <location>
        <begin position="23"/>
        <end position="157"/>
    </location>
</feature>
<reference evidence="2 3" key="1">
    <citation type="submission" date="2022-07" db="EMBL/GenBank/DDBJ databases">
        <title>Methylomonas rivi sp. nov., Methylomonas rosea sp. nov., Methylomonas aureus sp. nov. and Methylomonas subterranea sp. nov., four novel methanotrophs isolated from a freshwater creek and the deep terrestrial subsurface.</title>
        <authorList>
            <person name="Abin C."/>
            <person name="Sankaranarayanan K."/>
            <person name="Garner C."/>
            <person name="Sindelar R."/>
            <person name="Kotary K."/>
            <person name="Garner R."/>
            <person name="Barclay S."/>
            <person name="Lawson P."/>
            <person name="Krumholz L."/>
        </authorList>
    </citation>
    <scope>NUCLEOTIDE SEQUENCE [LARGE SCALE GENOMIC DNA]</scope>
    <source>
        <strain evidence="2 3">WSC-6</strain>
    </source>
</reference>
<accession>A0ABT1UA43</accession>
<evidence type="ECO:0000313" key="3">
    <source>
        <dbReference type="Proteomes" id="UP001524586"/>
    </source>
</evidence>
<keyword evidence="3" id="KW-1185">Reference proteome</keyword>
<name>A0ABT1UA43_9GAMM</name>